<proteinExistence type="inferred from homology"/>
<dbReference type="GO" id="GO:0032259">
    <property type="term" value="P:methylation"/>
    <property type="evidence" value="ECO:0007669"/>
    <property type="project" value="UniProtKB-KW"/>
</dbReference>
<name>T1A7F9_9ZZZZ</name>
<keyword evidence="4" id="KW-0963">Cytoplasm</keyword>
<comment type="subcellular location">
    <subcellularLocation>
        <location evidence="1">Cytoplasm</location>
    </subcellularLocation>
</comment>
<dbReference type="AlphaFoldDB" id="T1A7F9"/>
<evidence type="ECO:0000256" key="7">
    <source>
        <dbReference type="ARBA" id="ARBA00022691"/>
    </source>
</evidence>
<reference evidence="8" key="1">
    <citation type="submission" date="2013-08" db="EMBL/GenBank/DDBJ databases">
        <authorList>
            <person name="Mendez C."/>
            <person name="Richter M."/>
            <person name="Ferrer M."/>
            <person name="Sanchez J."/>
        </authorList>
    </citation>
    <scope>NUCLEOTIDE SEQUENCE</scope>
</reference>
<gene>
    <name evidence="8" type="ORF">B1B_10552</name>
</gene>
<dbReference type="Pfam" id="PF01135">
    <property type="entry name" value="PCMT"/>
    <property type="match status" value="1"/>
</dbReference>
<keyword evidence="5 8" id="KW-0489">Methyltransferase</keyword>
<dbReference type="GO" id="GO:0005737">
    <property type="term" value="C:cytoplasm"/>
    <property type="evidence" value="ECO:0007669"/>
    <property type="project" value="UniProtKB-SubCell"/>
</dbReference>
<dbReference type="NCBIfam" id="NF001453">
    <property type="entry name" value="PRK00312.1"/>
    <property type="match status" value="1"/>
</dbReference>
<keyword evidence="7" id="KW-0949">S-adenosyl-L-methionine</keyword>
<dbReference type="GO" id="GO:0004719">
    <property type="term" value="F:protein-L-isoaspartate (D-aspartate) O-methyltransferase activity"/>
    <property type="evidence" value="ECO:0007669"/>
    <property type="project" value="UniProtKB-EC"/>
</dbReference>
<sequence length="220" mass="24338">MTDSKQGIGMTSLRARDRLVQRLRGTGIRDERVLAQITAVPRHWFVDEALATRAYEDTALPIGFEQTVSQPWIVARMSEALLAGGDAGKVLELGTGSGYQTAVLAGLFREVYSIERIRPLHERAQRTLHQLGLRNVRLRYGDGLDGWPEAAPFAAILITAAVHYIPAILQEQLTLGGHLIAPRISEHGQELVQIARENPTQFKETSLGPVLFVRSRKGVE</sequence>
<dbReference type="FunFam" id="3.40.50.150:FF:000010">
    <property type="entry name" value="Protein-L-isoaspartate O-methyltransferase"/>
    <property type="match status" value="1"/>
</dbReference>
<dbReference type="EC" id="2.1.1.77" evidence="3"/>
<evidence type="ECO:0000256" key="2">
    <source>
        <dbReference type="ARBA" id="ARBA00005369"/>
    </source>
</evidence>
<reference evidence="8" key="2">
    <citation type="journal article" date="2014" name="ISME J.">
        <title>Microbial stratification in low pH oxic and suboxic macroscopic growths along an acid mine drainage.</title>
        <authorList>
            <person name="Mendez-Garcia C."/>
            <person name="Mesa V."/>
            <person name="Sprenger R.R."/>
            <person name="Richter M."/>
            <person name="Diez M.S."/>
            <person name="Solano J."/>
            <person name="Bargiela R."/>
            <person name="Golyshina O.V."/>
            <person name="Manteca A."/>
            <person name="Ramos J.L."/>
            <person name="Gallego J.R."/>
            <person name="Llorente I."/>
            <person name="Martins Dos Santos V.A."/>
            <person name="Jensen O.N."/>
            <person name="Pelaez A.I."/>
            <person name="Sanchez J."/>
            <person name="Ferrer M."/>
        </authorList>
    </citation>
    <scope>NUCLEOTIDE SEQUENCE</scope>
</reference>
<comment type="similarity">
    <text evidence="2">Belongs to the methyltransferase superfamily. L-isoaspartyl/D-aspartyl protein methyltransferase family.</text>
</comment>
<dbReference type="NCBIfam" id="TIGR00080">
    <property type="entry name" value="pimt"/>
    <property type="match status" value="1"/>
</dbReference>
<dbReference type="InterPro" id="IPR029063">
    <property type="entry name" value="SAM-dependent_MTases_sf"/>
</dbReference>
<protein>
    <recommendedName>
        <fullName evidence="3">protein-L-isoaspartate(D-aspartate) O-methyltransferase</fullName>
        <ecNumber evidence="3">2.1.1.77</ecNumber>
    </recommendedName>
</protein>
<keyword evidence="6 8" id="KW-0808">Transferase</keyword>
<comment type="caution">
    <text evidence="8">The sequence shown here is derived from an EMBL/GenBank/DDBJ whole genome shotgun (WGS) entry which is preliminary data.</text>
</comment>
<dbReference type="PANTHER" id="PTHR11579:SF0">
    <property type="entry name" value="PROTEIN-L-ISOASPARTATE(D-ASPARTATE) O-METHYLTRANSFERASE"/>
    <property type="match status" value="1"/>
</dbReference>
<accession>T1A7F9</accession>
<dbReference type="PANTHER" id="PTHR11579">
    <property type="entry name" value="PROTEIN-L-ISOASPARTATE O-METHYLTRANSFERASE"/>
    <property type="match status" value="1"/>
</dbReference>
<evidence type="ECO:0000256" key="3">
    <source>
        <dbReference type="ARBA" id="ARBA00011890"/>
    </source>
</evidence>
<evidence type="ECO:0000256" key="6">
    <source>
        <dbReference type="ARBA" id="ARBA00022679"/>
    </source>
</evidence>
<organism evidence="8">
    <name type="scientific">mine drainage metagenome</name>
    <dbReference type="NCBI Taxonomy" id="410659"/>
    <lineage>
        <taxon>unclassified sequences</taxon>
        <taxon>metagenomes</taxon>
        <taxon>ecological metagenomes</taxon>
    </lineage>
</organism>
<dbReference type="CDD" id="cd02440">
    <property type="entry name" value="AdoMet_MTases"/>
    <property type="match status" value="1"/>
</dbReference>
<dbReference type="SUPFAM" id="SSF53335">
    <property type="entry name" value="S-adenosyl-L-methionine-dependent methyltransferases"/>
    <property type="match status" value="1"/>
</dbReference>
<dbReference type="EMBL" id="AUZY01006896">
    <property type="protein sequence ID" value="EQD52798.1"/>
    <property type="molecule type" value="Genomic_DNA"/>
</dbReference>
<evidence type="ECO:0000256" key="5">
    <source>
        <dbReference type="ARBA" id="ARBA00022603"/>
    </source>
</evidence>
<evidence type="ECO:0000256" key="4">
    <source>
        <dbReference type="ARBA" id="ARBA00022490"/>
    </source>
</evidence>
<evidence type="ECO:0000256" key="1">
    <source>
        <dbReference type="ARBA" id="ARBA00004496"/>
    </source>
</evidence>
<dbReference type="InterPro" id="IPR000682">
    <property type="entry name" value="PCMT"/>
</dbReference>
<dbReference type="Gene3D" id="3.40.50.150">
    <property type="entry name" value="Vaccinia Virus protein VP39"/>
    <property type="match status" value="1"/>
</dbReference>
<evidence type="ECO:0000313" key="8">
    <source>
        <dbReference type="EMBL" id="EQD52798.1"/>
    </source>
</evidence>